<name>A0ACD1FED1_MYCFR</name>
<evidence type="ECO:0000313" key="1">
    <source>
        <dbReference type="EMBL" id="QZH65412.1"/>
    </source>
</evidence>
<proteinExistence type="predicted"/>
<gene>
    <name evidence="1" type="ORF">K6L26_26085</name>
</gene>
<protein>
    <submittedName>
        <fullName evidence="1">DUF6079 family protein</fullName>
    </submittedName>
</protein>
<sequence>MEAAGRNSWTEGVAMTDLSLPLRDAIDIPYAVHDDDFVLQIHRAQEAASQTLADYVVTESIAESFEKGLTLVEATLSSGSSKGAFIHGSFGSGKSHYMAVMHLLLAGNAQAKALPGLQAQVAKHEALLTRKLLAIDFHLIGAESFESALFGGYLATMKKRHPGAPVPVLHRSDSLFENADQLRAQLGDEQFFARFEASGSGSSGWGTFAATLNPELYDAARTKPAGDADRQRVVADLVRTYFPAFENTGTWLDMTDGLQAMTAHAKNLGYDGVVLFLDELVLWLANHLRDTAFIQTETSKVAKLVETGIGTLPIPLVSFVARQRNLKDFLGGGAVGAEQVALDDSFQWWEGRFEKITLAAANLPQIVNKRLLEPTNDVGRDALAAAVDRVRTNPVAFKYLLTDEAGSAAVDFEQVYPFSPALVDAMVALSAIMQRERTALKIMSELLSRGRNELTVGDVIPVGDLFDVVVLGDAEPLTDDMKNLFRAARAFYTRKMRPYLLNRHSLTDEEAKGLARNHPFRRDDRLAKTLLVAAIAPGAASLKDLTASKLAALNFGTVVTMIPGQEAVQVVALAREWTKEFGEITIGSQAGDPVITLQLSGVDYDSVLVHVQNEDTHENRRGLLRRLLAEQIGASPTGTLGSDYSLAHVWRGQKREVDVVFGNVRDARALPDGALTSTGGRWKLVIDFPFDDAGHPPSDDVLRLVQLKLDGLESDTIAWLPHFLTASRMDDIGKLVVLDYLLTGARFDQYSTSLPVTDREPARRQLTNQRDSLREQIVLALRQSYSIDAPTDDHLGERVPEGNTFVTLAPDYDPQKPSSPSFADAVVAVLGGGLDARFPTHPAVDRGTDEVRRTEFSAVLDLARNAMAQGGRIDTVDRTTAGKVRRVVDAYGVGALSEVTYVLDTVRFAWHDDFTKALVSGDPTVGTLRTALAPTGMTTDAQDLLILAWVALTDRQLRRHGSSAGSPGIGGLANDIILQEPVLPSSEDWANALVRVKALFGIGANEHHLSSSAVQRLGDELMEKVRHVDRGVTDLVGALEGHSDVLGLEDVSPRLGTARRARDLIGALRDAADHVGRIRVVAEFDLPDELQPLARSLASAGDVAAAIQGANWQLLNQLPSLGGERSAAVVGTLRAAAEADQMHADLAPALASAAREITQILVEQRPKDPKPDHAAAEEQERIRREQEDQRRREQEDELKRREQEAADRERRLREQEEEFRRRQEEAQREAEARASQQHTIEVEAVSQLESLVKNLTAELSRPVEGKKLRIDWRWF</sequence>
<reference evidence="1" key="1">
    <citation type="submission" date="2021-07" db="EMBL/GenBank/DDBJ databases">
        <title>Complete Genome Sequences of Mycobacterium farcinogenes Isolated from Clinical Specimens from Patients in Thailand.</title>
        <authorList>
            <person name="Sodsai P."/>
        </authorList>
    </citation>
    <scope>NUCLEOTIDE SEQUENCE</scope>
    <source>
        <strain evidence="1">BKK/CU-MFGFA-001</strain>
    </source>
</reference>
<dbReference type="EMBL" id="CP081673">
    <property type="protein sequence ID" value="QZH65412.1"/>
    <property type="molecule type" value="Genomic_DNA"/>
</dbReference>
<accession>A0ACD1FED1</accession>
<keyword evidence="2" id="KW-1185">Reference proteome</keyword>
<evidence type="ECO:0000313" key="2">
    <source>
        <dbReference type="Proteomes" id="UP000825598"/>
    </source>
</evidence>
<organism evidence="1 2">
    <name type="scientific">Mycolicibacterium farcinogenes</name>
    <name type="common">Mycobacterium farcinogenes</name>
    <dbReference type="NCBI Taxonomy" id="1802"/>
    <lineage>
        <taxon>Bacteria</taxon>
        <taxon>Bacillati</taxon>
        <taxon>Actinomycetota</taxon>
        <taxon>Actinomycetes</taxon>
        <taxon>Mycobacteriales</taxon>
        <taxon>Mycobacteriaceae</taxon>
        <taxon>Mycolicibacterium</taxon>
    </lineage>
</organism>
<dbReference type="Proteomes" id="UP000825598">
    <property type="component" value="Chromosome"/>
</dbReference>